<comment type="caution">
    <text evidence="7">The sequence shown here is derived from an EMBL/GenBank/DDBJ whole genome shotgun (WGS) entry which is preliminary data.</text>
</comment>
<dbReference type="AlphaFoldDB" id="A0AAJ2U1Q2"/>
<evidence type="ECO:0000256" key="4">
    <source>
        <dbReference type="ARBA" id="ARBA00023163"/>
    </source>
</evidence>
<keyword evidence="4" id="KW-0804">Transcription</keyword>
<dbReference type="GO" id="GO:0045892">
    <property type="term" value="P:negative regulation of DNA-templated transcription"/>
    <property type="evidence" value="ECO:0007669"/>
    <property type="project" value="TreeGrafter"/>
</dbReference>
<reference evidence="7" key="1">
    <citation type="submission" date="2023-10" db="EMBL/GenBank/DDBJ databases">
        <title>Screening of Alkalihalophilus pseudofirmusBZ-TG-HK211 and Its Alleviation of Salt Stress on Rapeseed Growth.</title>
        <authorList>
            <person name="Zhao B."/>
            <person name="Guo T."/>
        </authorList>
    </citation>
    <scope>NUCLEOTIDE SEQUENCE</scope>
    <source>
        <strain evidence="7">BZ-TG-HK211</strain>
    </source>
</reference>
<dbReference type="PRINTS" id="PR00035">
    <property type="entry name" value="HTHGNTR"/>
</dbReference>
<dbReference type="FunFam" id="3.40.1410.10:FF:000008">
    <property type="entry name" value="Transcriptional regulator, GntR family"/>
    <property type="match status" value="1"/>
</dbReference>
<keyword evidence="2" id="KW-0805">Transcription regulation</keyword>
<dbReference type="PANTHER" id="PTHR44846:SF12">
    <property type="entry name" value="HTH-TYPE TRANSCRIPTIONAL REGULATOR TRER"/>
    <property type="match status" value="1"/>
</dbReference>
<dbReference type="InterPro" id="IPR050679">
    <property type="entry name" value="Bact_HTH_transcr_reg"/>
</dbReference>
<dbReference type="SUPFAM" id="SSF46785">
    <property type="entry name" value="Winged helix' DNA-binding domain"/>
    <property type="match status" value="1"/>
</dbReference>
<organism evidence="7 8">
    <name type="scientific">Alkalihalophilus pseudofirmus</name>
    <name type="common">Bacillus pseudofirmus</name>
    <dbReference type="NCBI Taxonomy" id="79885"/>
    <lineage>
        <taxon>Bacteria</taxon>
        <taxon>Bacillati</taxon>
        <taxon>Bacillota</taxon>
        <taxon>Bacilli</taxon>
        <taxon>Bacillales</taxon>
        <taxon>Bacillaceae</taxon>
        <taxon>Alkalihalophilus</taxon>
    </lineage>
</organism>
<dbReference type="EMBL" id="JAWJAY010000004">
    <property type="protein sequence ID" value="MDV2886634.1"/>
    <property type="molecule type" value="Genomic_DNA"/>
</dbReference>
<dbReference type="SUPFAM" id="SSF64288">
    <property type="entry name" value="Chorismate lyase-like"/>
    <property type="match status" value="1"/>
</dbReference>
<gene>
    <name evidence="7" type="primary">treR</name>
    <name evidence="7" type="ORF">RYX45_15690</name>
</gene>
<dbReference type="InterPro" id="IPR028978">
    <property type="entry name" value="Chorismate_lyase_/UTRA_dom_sf"/>
</dbReference>
<evidence type="ECO:0000256" key="2">
    <source>
        <dbReference type="ARBA" id="ARBA00023015"/>
    </source>
</evidence>
<dbReference type="PANTHER" id="PTHR44846">
    <property type="entry name" value="MANNOSYL-D-GLYCERATE TRANSPORT/METABOLISM SYSTEM REPRESSOR MNGR-RELATED"/>
    <property type="match status" value="1"/>
</dbReference>
<dbReference type="GO" id="GO:0003677">
    <property type="term" value="F:DNA binding"/>
    <property type="evidence" value="ECO:0007669"/>
    <property type="project" value="UniProtKB-UniRule"/>
</dbReference>
<dbReference type="InterPro" id="IPR036390">
    <property type="entry name" value="WH_DNA-bd_sf"/>
</dbReference>
<dbReference type="SMART" id="SM00866">
    <property type="entry name" value="UTRA"/>
    <property type="match status" value="1"/>
</dbReference>
<dbReference type="RefSeq" id="WP_323467308.1">
    <property type="nucleotide sequence ID" value="NZ_CP144224.1"/>
</dbReference>
<sequence>MTKNKFRLIYDQLATEIQKGMIQAGELLPSENELADTYQASRETIRKALKLLSEHGYIQKVQGKGSIVLDISKIDFPISGLVSFKELADKMGKRAKTTVVTFSRDRVNDFLREHLQAVDGEEVWSVARVREIDGEKIILDKDFLRVDLVPALTKKDCEESIYAHIEEELGLVVSFAKKEITVEEPTEEDMELLDLEGYSNVVVVKSHVYLDDAKLFQYTESRHRPDKFRFVDFARRAK</sequence>
<dbReference type="InterPro" id="IPR000524">
    <property type="entry name" value="Tscrpt_reg_HTH_GntR"/>
</dbReference>
<dbReference type="InterPro" id="IPR012770">
    <property type="entry name" value="TreR"/>
</dbReference>
<protein>
    <recommendedName>
        <fullName evidence="5">Trehalose operon repressor</fullName>
    </recommendedName>
</protein>
<evidence type="ECO:0000256" key="1">
    <source>
        <dbReference type="ARBA" id="ARBA00022491"/>
    </source>
</evidence>
<dbReference type="NCBIfam" id="TIGR02404">
    <property type="entry name" value="trehalos_R_Bsub"/>
    <property type="match status" value="1"/>
</dbReference>
<dbReference type="GO" id="GO:0003700">
    <property type="term" value="F:DNA-binding transcription factor activity"/>
    <property type="evidence" value="ECO:0007669"/>
    <property type="project" value="UniProtKB-UniRule"/>
</dbReference>
<dbReference type="Gene3D" id="1.10.10.10">
    <property type="entry name" value="Winged helix-like DNA-binding domain superfamily/Winged helix DNA-binding domain"/>
    <property type="match status" value="1"/>
</dbReference>
<dbReference type="PROSITE" id="PS50949">
    <property type="entry name" value="HTH_GNTR"/>
    <property type="match status" value="1"/>
</dbReference>
<feature type="domain" description="HTH gntR-type" evidence="6">
    <location>
        <begin position="3"/>
        <end position="71"/>
    </location>
</feature>
<name>A0AAJ2U1Q2_ALKPS</name>
<dbReference type="SMART" id="SM00345">
    <property type="entry name" value="HTH_GNTR"/>
    <property type="match status" value="1"/>
</dbReference>
<dbReference type="Proteomes" id="UP001285636">
    <property type="component" value="Unassembled WGS sequence"/>
</dbReference>
<keyword evidence="3" id="KW-0238">DNA-binding</keyword>
<proteinExistence type="predicted"/>
<keyword evidence="1" id="KW-0678">Repressor</keyword>
<evidence type="ECO:0000259" key="6">
    <source>
        <dbReference type="PROSITE" id="PS50949"/>
    </source>
</evidence>
<evidence type="ECO:0000313" key="8">
    <source>
        <dbReference type="Proteomes" id="UP001285636"/>
    </source>
</evidence>
<evidence type="ECO:0000256" key="5">
    <source>
        <dbReference type="NCBIfam" id="TIGR02404"/>
    </source>
</evidence>
<dbReference type="InterPro" id="IPR011663">
    <property type="entry name" value="UTRA"/>
</dbReference>
<dbReference type="Gene3D" id="3.40.1410.10">
    <property type="entry name" value="Chorismate lyase-like"/>
    <property type="match status" value="1"/>
</dbReference>
<evidence type="ECO:0000313" key="7">
    <source>
        <dbReference type="EMBL" id="MDV2886634.1"/>
    </source>
</evidence>
<evidence type="ECO:0000256" key="3">
    <source>
        <dbReference type="ARBA" id="ARBA00023125"/>
    </source>
</evidence>
<dbReference type="InterPro" id="IPR036388">
    <property type="entry name" value="WH-like_DNA-bd_sf"/>
</dbReference>
<dbReference type="CDD" id="cd07377">
    <property type="entry name" value="WHTH_GntR"/>
    <property type="match status" value="1"/>
</dbReference>
<dbReference type="Pfam" id="PF00392">
    <property type="entry name" value="GntR"/>
    <property type="match status" value="1"/>
</dbReference>
<dbReference type="Pfam" id="PF07702">
    <property type="entry name" value="UTRA"/>
    <property type="match status" value="1"/>
</dbReference>
<accession>A0AAJ2U1Q2</accession>